<feature type="coiled-coil region" evidence="1">
    <location>
        <begin position="343"/>
        <end position="370"/>
    </location>
</feature>
<protein>
    <submittedName>
        <fullName evidence="2">Uncharacterized protein</fullName>
    </submittedName>
</protein>
<accession>A0AAW2Z850</accession>
<evidence type="ECO:0000313" key="3">
    <source>
        <dbReference type="Proteomes" id="UP001431209"/>
    </source>
</evidence>
<proteinExistence type="predicted"/>
<comment type="caution">
    <text evidence="2">The sequence shown here is derived from an EMBL/GenBank/DDBJ whole genome shotgun (WGS) entry which is preliminary data.</text>
</comment>
<dbReference type="Proteomes" id="UP001431209">
    <property type="component" value="Unassembled WGS sequence"/>
</dbReference>
<name>A0AAW2Z850_9EUKA</name>
<dbReference type="AlphaFoldDB" id="A0AAW2Z850"/>
<evidence type="ECO:0000313" key="2">
    <source>
        <dbReference type="EMBL" id="KAL0485115.1"/>
    </source>
</evidence>
<gene>
    <name evidence="2" type="ORF">AKO1_004375</name>
</gene>
<keyword evidence="1" id="KW-0175">Coiled coil</keyword>
<organism evidence="2 3">
    <name type="scientific">Acrasis kona</name>
    <dbReference type="NCBI Taxonomy" id="1008807"/>
    <lineage>
        <taxon>Eukaryota</taxon>
        <taxon>Discoba</taxon>
        <taxon>Heterolobosea</taxon>
        <taxon>Tetramitia</taxon>
        <taxon>Eutetramitia</taxon>
        <taxon>Acrasidae</taxon>
        <taxon>Acrasis</taxon>
    </lineage>
</organism>
<reference evidence="2 3" key="1">
    <citation type="submission" date="2024-03" db="EMBL/GenBank/DDBJ databases">
        <title>The Acrasis kona genome and developmental transcriptomes reveal deep origins of eukaryotic multicellular pathways.</title>
        <authorList>
            <person name="Sheikh S."/>
            <person name="Fu C.-J."/>
            <person name="Brown M.W."/>
            <person name="Baldauf S.L."/>
        </authorList>
    </citation>
    <scope>NUCLEOTIDE SEQUENCE [LARGE SCALE GENOMIC DNA]</scope>
    <source>
        <strain evidence="2 3">ATCC MYA-3509</strain>
    </source>
</reference>
<keyword evidence="3" id="KW-1185">Reference proteome</keyword>
<evidence type="ECO:0000256" key="1">
    <source>
        <dbReference type="SAM" id="Coils"/>
    </source>
</evidence>
<dbReference type="EMBL" id="JAOPGA020001103">
    <property type="protein sequence ID" value="KAL0485115.1"/>
    <property type="molecule type" value="Genomic_DNA"/>
</dbReference>
<sequence length="460" mass="54223">MLYGCERHSDTVPNIINNQLNAIHKNVIDKSEFIKMCRPVTSHCKRYVSKQEGYAQILNEEQERELEAETENEQQIIRPKVEKPHKHGVDQRLLQLLSPKMRVHTFDPISTDIENTSFEKYFEQEGWSHKITCSRDFQKVVEKNTGKSTDYLRPIKYLITYYDTEFRKLILISDYEANELLPYFTQDTHNAQIRLQMYSPRLRPDQRILIDMPELQLPLVKPTQESSQETTSRSHVPPNILAQLSMLSGNQYFSDNDEKEKVCDFLGFCLRPWTEEQQKAFDENKIHSTGFIPPEYRVELGSRCNFKCNPTPFFQEYILARTRCQSFSGSHVGSIFINATRRDDEKNHGNEKLERQIEELKEKCRLYEDQRVISEFSKDVCIKVKVEGKEDSFEYYVNEDDRLSLEAFHRTIKNYLIDDELMDKDQKIEKILTSGQSKVVKSTLKRIKMDDSFTIYIEKA</sequence>